<accession>A0A1G2DUW6</accession>
<evidence type="ECO:0000313" key="1">
    <source>
        <dbReference type="EMBL" id="OGZ17326.1"/>
    </source>
</evidence>
<sequence>MKQISIHGYITKYEDKDYNGIRYLLEDLQYDEAKVFFEQARLHGSAQFEDDFEGQYILNRNPDGTYDLGRR</sequence>
<gene>
    <name evidence="1" type="ORF">A2Z78_00745</name>
</gene>
<reference evidence="1 2" key="1">
    <citation type="journal article" date="2016" name="Nat. Commun.">
        <title>Thousands of microbial genomes shed light on interconnected biogeochemical processes in an aquifer system.</title>
        <authorList>
            <person name="Anantharaman K."/>
            <person name="Brown C.T."/>
            <person name="Hug L.A."/>
            <person name="Sharon I."/>
            <person name="Castelle C.J."/>
            <person name="Probst A.J."/>
            <person name="Thomas B.C."/>
            <person name="Singh A."/>
            <person name="Wilkins M.J."/>
            <person name="Karaoz U."/>
            <person name="Brodie E.L."/>
            <person name="Williams K.H."/>
            <person name="Hubbard S.S."/>
            <person name="Banfield J.F."/>
        </authorList>
    </citation>
    <scope>NUCLEOTIDE SEQUENCE [LARGE SCALE GENOMIC DNA]</scope>
</reference>
<dbReference type="Proteomes" id="UP000176752">
    <property type="component" value="Unassembled WGS sequence"/>
</dbReference>
<dbReference type="AlphaFoldDB" id="A0A1G2DUW6"/>
<name>A0A1G2DUW6_9BACT</name>
<protein>
    <submittedName>
        <fullName evidence="1">Uncharacterized protein</fullName>
    </submittedName>
</protein>
<proteinExistence type="predicted"/>
<dbReference type="STRING" id="1801660.A2Z78_00745"/>
<organism evidence="1 2">
    <name type="scientific">Candidatus Nealsonbacteria bacterium RBG_13_36_15</name>
    <dbReference type="NCBI Taxonomy" id="1801660"/>
    <lineage>
        <taxon>Bacteria</taxon>
        <taxon>Candidatus Nealsoniibacteriota</taxon>
    </lineage>
</organism>
<dbReference type="EMBL" id="MHLV01000033">
    <property type="protein sequence ID" value="OGZ17326.1"/>
    <property type="molecule type" value="Genomic_DNA"/>
</dbReference>
<comment type="caution">
    <text evidence="1">The sequence shown here is derived from an EMBL/GenBank/DDBJ whole genome shotgun (WGS) entry which is preliminary data.</text>
</comment>
<evidence type="ECO:0000313" key="2">
    <source>
        <dbReference type="Proteomes" id="UP000176752"/>
    </source>
</evidence>